<evidence type="ECO:0000259" key="8">
    <source>
        <dbReference type="PROSITE" id="PS50928"/>
    </source>
</evidence>
<evidence type="ECO:0000256" key="5">
    <source>
        <dbReference type="ARBA" id="ARBA00022989"/>
    </source>
</evidence>
<keyword evidence="10" id="KW-1185">Reference proteome</keyword>
<keyword evidence="6 7" id="KW-0472">Membrane</keyword>
<evidence type="ECO:0000313" key="10">
    <source>
        <dbReference type="Proteomes" id="UP000199665"/>
    </source>
</evidence>
<evidence type="ECO:0000256" key="3">
    <source>
        <dbReference type="ARBA" id="ARBA00022475"/>
    </source>
</evidence>
<sequence length="266" mass="29551">MSSLISVAAQPRVFIRRLRPNRLSWFVSPLLVLLAWALVAQSGRYSEQLLVPPAVVWDTFKDLLDSGELLEHTRFSLSRLGLGFALGASGGLLFGIALALSKTVEVYCSPLFHTLRQIPSIALIPMFILAFGVEETFKILIVTKAVFFPVALATSEGIKAIPRNYFELGRIYRLPLRHLIFDIAFPAAAPPILTGIRIGLSRAWMVLVAAELLAANSGLGQMIEMARQLMRIDIVMVGVVVIGLIGFVLDHGFRLLEKRLFRWKTR</sequence>
<keyword evidence="5 7" id="KW-1133">Transmembrane helix</keyword>
<dbReference type="Pfam" id="PF00528">
    <property type="entry name" value="BPD_transp_1"/>
    <property type="match status" value="1"/>
</dbReference>
<keyword evidence="2 7" id="KW-0813">Transport</keyword>
<dbReference type="PROSITE" id="PS50928">
    <property type="entry name" value="ABC_TM1"/>
    <property type="match status" value="1"/>
</dbReference>
<feature type="domain" description="ABC transmembrane type-1" evidence="8">
    <location>
        <begin position="73"/>
        <end position="253"/>
    </location>
</feature>
<dbReference type="InterPro" id="IPR000515">
    <property type="entry name" value="MetI-like"/>
</dbReference>
<proteinExistence type="inferred from homology"/>
<feature type="transmembrane region" description="Helical" evidence="7">
    <location>
        <begin position="113"/>
        <end position="133"/>
    </location>
</feature>
<feature type="transmembrane region" description="Helical" evidence="7">
    <location>
        <begin position="23"/>
        <end position="43"/>
    </location>
</feature>
<dbReference type="InterPro" id="IPR035906">
    <property type="entry name" value="MetI-like_sf"/>
</dbReference>
<comment type="similarity">
    <text evidence="7">Belongs to the binding-protein-dependent transport system permease family.</text>
</comment>
<comment type="caution">
    <text evidence="9">The sequence shown here is derived from an EMBL/GenBank/DDBJ whole genome shotgun (WGS) entry which is preliminary data.</text>
</comment>
<name>A0ABY0XMY5_9PSED</name>
<dbReference type="Gene3D" id="1.10.3720.10">
    <property type="entry name" value="MetI-like"/>
    <property type="match status" value="1"/>
</dbReference>
<reference evidence="9 10" key="1">
    <citation type="submission" date="2016-10" db="EMBL/GenBank/DDBJ databases">
        <authorList>
            <person name="Varghese N."/>
            <person name="Submissions S."/>
        </authorList>
    </citation>
    <scope>NUCLEOTIDE SEQUENCE [LARGE SCALE GENOMIC DNA]</scope>
    <source>
        <strain evidence="9 10">DSM 18327</strain>
    </source>
</reference>
<evidence type="ECO:0000256" key="1">
    <source>
        <dbReference type="ARBA" id="ARBA00004651"/>
    </source>
</evidence>
<feature type="transmembrane region" description="Helical" evidence="7">
    <location>
        <begin position="80"/>
        <end position="101"/>
    </location>
</feature>
<protein>
    <submittedName>
        <fullName evidence="9">Sulfonate transport system permease protein</fullName>
    </submittedName>
</protein>
<dbReference type="SUPFAM" id="SSF161098">
    <property type="entry name" value="MetI-like"/>
    <property type="match status" value="1"/>
</dbReference>
<evidence type="ECO:0000256" key="4">
    <source>
        <dbReference type="ARBA" id="ARBA00022692"/>
    </source>
</evidence>
<evidence type="ECO:0000256" key="7">
    <source>
        <dbReference type="RuleBase" id="RU363032"/>
    </source>
</evidence>
<keyword evidence="3" id="KW-1003">Cell membrane</keyword>
<evidence type="ECO:0000256" key="2">
    <source>
        <dbReference type="ARBA" id="ARBA00022448"/>
    </source>
</evidence>
<dbReference type="PANTHER" id="PTHR30151">
    <property type="entry name" value="ALKANE SULFONATE ABC TRANSPORTER-RELATED, MEMBRANE SUBUNIT"/>
    <property type="match status" value="1"/>
</dbReference>
<dbReference type="EMBL" id="FNRV01000001">
    <property type="protein sequence ID" value="SEB71670.1"/>
    <property type="molecule type" value="Genomic_DNA"/>
</dbReference>
<dbReference type="Proteomes" id="UP000199665">
    <property type="component" value="Unassembled WGS sequence"/>
</dbReference>
<keyword evidence="4 7" id="KW-0812">Transmembrane</keyword>
<dbReference type="PANTHER" id="PTHR30151:SF25">
    <property type="entry name" value="TAURINE TRANSPORT SYSTEM PERMEASE PROTEIN TAUC"/>
    <property type="match status" value="1"/>
</dbReference>
<organism evidence="9 10">
    <name type="scientific">Pseudomonas mohnii</name>
    <dbReference type="NCBI Taxonomy" id="395600"/>
    <lineage>
        <taxon>Bacteria</taxon>
        <taxon>Pseudomonadati</taxon>
        <taxon>Pseudomonadota</taxon>
        <taxon>Gammaproteobacteria</taxon>
        <taxon>Pseudomonadales</taxon>
        <taxon>Pseudomonadaceae</taxon>
        <taxon>Pseudomonas</taxon>
    </lineage>
</organism>
<gene>
    <name evidence="9" type="ORF">SAMN05216205_0434</name>
</gene>
<evidence type="ECO:0000256" key="6">
    <source>
        <dbReference type="ARBA" id="ARBA00023136"/>
    </source>
</evidence>
<comment type="subcellular location">
    <subcellularLocation>
        <location evidence="1 7">Cell membrane</location>
        <topology evidence="1 7">Multi-pass membrane protein</topology>
    </subcellularLocation>
</comment>
<evidence type="ECO:0000313" key="9">
    <source>
        <dbReference type="EMBL" id="SEB71670.1"/>
    </source>
</evidence>
<feature type="transmembrane region" description="Helical" evidence="7">
    <location>
        <begin position="234"/>
        <end position="253"/>
    </location>
</feature>
<dbReference type="RefSeq" id="WP_090462197.1">
    <property type="nucleotide sequence ID" value="NZ_FNRV01000001.1"/>
</dbReference>
<dbReference type="CDD" id="cd06261">
    <property type="entry name" value="TM_PBP2"/>
    <property type="match status" value="1"/>
</dbReference>
<accession>A0ABY0XMY5</accession>